<proteinExistence type="predicted"/>
<protein>
    <submittedName>
        <fullName evidence="1">Uncharacterized protein</fullName>
    </submittedName>
</protein>
<gene>
    <name evidence="1" type="ORF">G3I66_37125</name>
</gene>
<dbReference type="Proteomes" id="UP000475666">
    <property type="component" value="Unassembled WGS sequence"/>
</dbReference>
<evidence type="ECO:0000313" key="1">
    <source>
        <dbReference type="EMBL" id="NEC38753.1"/>
    </source>
</evidence>
<dbReference type="AlphaFoldDB" id="A0A6G3TQ92"/>
<accession>A0A6G3TQ92</accession>
<comment type="caution">
    <text evidence="1">The sequence shown here is derived from an EMBL/GenBank/DDBJ whole genome shotgun (WGS) entry which is preliminary data.</text>
</comment>
<name>A0A6G3TQ92_9ACTN</name>
<sequence>MISSKAHPPTGRRGRVAAFAFDRAPQEREDREVRLMTVLDAVLRDARMSLVVSLASRAAA</sequence>
<evidence type="ECO:0000313" key="2">
    <source>
        <dbReference type="Proteomes" id="UP000475666"/>
    </source>
</evidence>
<reference evidence="1 2" key="1">
    <citation type="submission" date="2020-01" db="EMBL/GenBank/DDBJ databases">
        <title>Insect and environment-associated Actinomycetes.</title>
        <authorList>
            <person name="Currrie C."/>
            <person name="Chevrette M."/>
            <person name="Carlson C."/>
            <person name="Stubbendieck R."/>
            <person name="Wendt-Pienkowski E."/>
        </authorList>
    </citation>
    <scope>NUCLEOTIDE SEQUENCE [LARGE SCALE GENOMIC DNA]</scope>
    <source>
        <strain evidence="1 2">SID7739</strain>
    </source>
</reference>
<organism evidence="1 2">
    <name type="scientific">Streptomyces rubrogriseus</name>
    <dbReference type="NCBI Taxonomy" id="194673"/>
    <lineage>
        <taxon>Bacteria</taxon>
        <taxon>Bacillati</taxon>
        <taxon>Actinomycetota</taxon>
        <taxon>Actinomycetes</taxon>
        <taxon>Kitasatosporales</taxon>
        <taxon>Streptomycetaceae</taxon>
        <taxon>Streptomyces</taxon>
        <taxon>Streptomyces violaceoruber group</taxon>
    </lineage>
</organism>
<dbReference type="EMBL" id="JAAGMQ010001097">
    <property type="protein sequence ID" value="NEC38753.1"/>
    <property type="molecule type" value="Genomic_DNA"/>
</dbReference>